<dbReference type="Proteomes" id="UP000318416">
    <property type="component" value="Unassembled WGS sequence"/>
</dbReference>
<evidence type="ECO:0000313" key="2">
    <source>
        <dbReference type="EMBL" id="TWE18272.1"/>
    </source>
</evidence>
<dbReference type="OrthoDB" id="122912at2"/>
<evidence type="ECO:0000259" key="1">
    <source>
        <dbReference type="Pfam" id="PF02627"/>
    </source>
</evidence>
<keyword evidence="2" id="KW-0575">Peroxidase</keyword>
<keyword evidence="3" id="KW-1185">Reference proteome</keyword>
<dbReference type="InterPro" id="IPR029032">
    <property type="entry name" value="AhpD-like"/>
</dbReference>
<dbReference type="NCBIfam" id="TIGR00778">
    <property type="entry name" value="ahpD_dom"/>
    <property type="match status" value="1"/>
</dbReference>
<keyword evidence="2" id="KW-0560">Oxidoreductase</keyword>
<comment type="caution">
    <text evidence="2">The sequence shown here is derived from an EMBL/GenBank/DDBJ whole genome shotgun (WGS) entry which is preliminary data.</text>
</comment>
<dbReference type="EMBL" id="VIVR01000001">
    <property type="protein sequence ID" value="TWE18272.1"/>
    <property type="molecule type" value="Genomic_DNA"/>
</dbReference>
<accession>A0A561ERN4</accession>
<evidence type="ECO:0000313" key="3">
    <source>
        <dbReference type="Proteomes" id="UP000318416"/>
    </source>
</evidence>
<dbReference type="Pfam" id="PF02627">
    <property type="entry name" value="CMD"/>
    <property type="match status" value="1"/>
</dbReference>
<feature type="domain" description="Carboxymuconolactone decarboxylase-like" evidence="1">
    <location>
        <begin position="36"/>
        <end position="102"/>
    </location>
</feature>
<dbReference type="PANTHER" id="PTHR35446:SF3">
    <property type="entry name" value="CMD DOMAIN-CONTAINING PROTEIN"/>
    <property type="match status" value="1"/>
</dbReference>
<protein>
    <submittedName>
        <fullName evidence="2">Putative peroxidase-related enzyme</fullName>
    </submittedName>
</protein>
<proteinExistence type="predicted"/>
<dbReference type="SUPFAM" id="SSF69118">
    <property type="entry name" value="AhpD-like"/>
    <property type="match status" value="1"/>
</dbReference>
<dbReference type="GO" id="GO:0051920">
    <property type="term" value="F:peroxiredoxin activity"/>
    <property type="evidence" value="ECO:0007669"/>
    <property type="project" value="InterPro"/>
</dbReference>
<gene>
    <name evidence="2" type="ORF">FB465_3330</name>
</gene>
<sequence length="173" mass="18799">MPRIPQLTEDPGGLLDRTKAQLGRVPNLYAAMANGPAALAGYLAMRDELTRGALSPRLREQIALLIAQENDCTYCVSAHSLRGSRMGLSEAELRRTREAADDADPHADAILSLTRQVVRSRGRVEDAALARARMAGVTDTELAEVVAHVALNTLSNYFNHLAQPELDFPQVQA</sequence>
<dbReference type="InterPro" id="IPR003779">
    <property type="entry name" value="CMD-like"/>
</dbReference>
<organism evidence="2 3">
    <name type="scientific">Kitasatospora atroaurantiaca</name>
    <dbReference type="NCBI Taxonomy" id="285545"/>
    <lineage>
        <taxon>Bacteria</taxon>
        <taxon>Bacillati</taxon>
        <taxon>Actinomycetota</taxon>
        <taxon>Actinomycetes</taxon>
        <taxon>Kitasatosporales</taxon>
        <taxon>Streptomycetaceae</taxon>
        <taxon>Kitasatospora</taxon>
    </lineage>
</organism>
<dbReference type="PANTHER" id="PTHR35446">
    <property type="entry name" value="SI:CH211-175M2.5"/>
    <property type="match status" value="1"/>
</dbReference>
<name>A0A561ERN4_9ACTN</name>
<reference evidence="2 3" key="1">
    <citation type="submission" date="2019-06" db="EMBL/GenBank/DDBJ databases">
        <title>Sequencing the genomes of 1000 actinobacteria strains.</title>
        <authorList>
            <person name="Klenk H.-P."/>
        </authorList>
    </citation>
    <scope>NUCLEOTIDE SEQUENCE [LARGE SCALE GENOMIC DNA]</scope>
    <source>
        <strain evidence="2 3">DSM 41649</strain>
    </source>
</reference>
<dbReference type="AlphaFoldDB" id="A0A561ERN4"/>
<dbReference type="RefSeq" id="WP_145791462.1">
    <property type="nucleotide sequence ID" value="NZ_BAAABR010000029.1"/>
</dbReference>
<dbReference type="Gene3D" id="1.20.1290.10">
    <property type="entry name" value="AhpD-like"/>
    <property type="match status" value="1"/>
</dbReference>
<dbReference type="InterPro" id="IPR004675">
    <property type="entry name" value="AhpD_core"/>
</dbReference>